<dbReference type="EMBL" id="RKIK01000046">
    <property type="protein sequence ID" value="ROV59271.1"/>
    <property type="molecule type" value="Genomic_DNA"/>
</dbReference>
<dbReference type="InterPro" id="IPR012902">
    <property type="entry name" value="N_methyl_site"/>
</dbReference>
<dbReference type="RefSeq" id="WP_123782617.1">
    <property type="nucleotide sequence ID" value="NZ_RKIK01000046.1"/>
</dbReference>
<proteinExistence type="predicted"/>
<sequence>MKVKGFTLIEMIVSIVIIGIVSLGLMNFGVLSTSIYVENKYRLEALEEARFVLARFGRELANTVPLSPRILEDGRCLEYIPLLYVGEFVPEQMVLDSDSSETELPLAHPIVGDLSACFNGEKCLVSIYPRSAADLYSGANPDRQIYTLKSYDNDSLVVDEALTRIPLTPSNRLFIYQPQARQMCVENKQIRYYADYSLALAGLGSANSQASEPFAEGIQETSGVFSLGFNGTYSSTVDLRFSLAMNNGKESVEFMQNAQVLNGQ</sequence>
<dbReference type="Pfam" id="PF07963">
    <property type="entry name" value="N_methyl"/>
    <property type="match status" value="1"/>
</dbReference>
<feature type="transmembrane region" description="Helical" evidence="1">
    <location>
        <begin position="12"/>
        <end position="37"/>
    </location>
</feature>
<protein>
    <submittedName>
        <fullName evidence="2">Prepilin-type N-terminal cleavage/methylation domain-containing protein</fullName>
    </submittedName>
</protein>
<accession>A0A3N3DXM0</accession>
<keyword evidence="1" id="KW-0812">Transmembrane</keyword>
<organism evidence="2 3">
    <name type="scientific">Vibrio ponticus</name>
    <dbReference type="NCBI Taxonomy" id="265668"/>
    <lineage>
        <taxon>Bacteria</taxon>
        <taxon>Pseudomonadati</taxon>
        <taxon>Pseudomonadota</taxon>
        <taxon>Gammaproteobacteria</taxon>
        <taxon>Vibrionales</taxon>
        <taxon>Vibrionaceae</taxon>
        <taxon>Vibrio</taxon>
    </lineage>
</organism>
<keyword evidence="1" id="KW-1133">Transmembrane helix</keyword>
<name>A0A3N3DXM0_9VIBR</name>
<keyword evidence="1" id="KW-0472">Membrane</keyword>
<comment type="caution">
    <text evidence="2">The sequence shown here is derived from an EMBL/GenBank/DDBJ whole genome shotgun (WGS) entry which is preliminary data.</text>
</comment>
<evidence type="ECO:0000313" key="2">
    <source>
        <dbReference type="EMBL" id="ROV59271.1"/>
    </source>
</evidence>
<evidence type="ECO:0000313" key="3">
    <source>
        <dbReference type="Proteomes" id="UP000278792"/>
    </source>
</evidence>
<dbReference type="Proteomes" id="UP000278792">
    <property type="component" value="Unassembled WGS sequence"/>
</dbReference>
<dbReference type="AlphaFoldDB" id="A0A3N3DXM0"/>
<reference evidence="2 3" key="1">
    <citation type="submission" date="2018-11" db="EMBL/GenBank/DDBJ databases">
        <title>Vibrio ponticus strain CAIM 1751 pathogenic for the snapper Lutjanus guttatus.</title>
        <authorList>
            <person name="Soto-Rodriguez S."/>
            <person name="Lozano-Olvera R."/>
            <person name="Gomez-Gil B."/>
        </authorList>
    </citation>
    <scope>NUCLEOTIDE SEQUENCE [LARGE SCALE GENOMIC DNA]</scope>
    <source>
        <strain evidence="2 3">CAIM 1751</strain>
    </source>
</reference>
<evidence type="ECO:0000256" key="1">
    <source>
        <dbReference type="SAM" id="Phobius"/>
    </source>
</evidence>
<dbReference type="NCBIfam" id="TIGR02532">
    <property type="entry name" value="IV_pilin_GFxxxE"/>
    <property type="match status" value="1"/>
</dbReference>
<gene>
    <name evidence="2" type="ORF">EGH82_14440</name>
</gene>
<dbReference type="PROSITE" id="PS00409">
    <property type="entry name" value="PROKAR_NTER_METHYL"/>
    <property type="match status" value="1"/>
</dbReference>